<comment type="caution">
    <text evidence="1">The sequence shown here is derived from an EMBL/GenBank/DDBJ whole genome shotgun (WGS) entry which is preliminary data.</text>
</comment>
<evidence type="ECO:0000313" key="2">
    <source>
        <dbReference type="Proteomes" id="UP000639772"/>
    </source>
</evidence>
<name>A0A835V0C7_VANPL</name>
<sequence length="83" mass="9042">MRVEGEETRLTQAMEAKVTGKLSRHRVFQSVVRCFLSVAAKVKVGKMLVVALDVAVAEKGNSATGILRGDPKGKLGEFWVELL</sequence>
<evidence type="ECO:0000313" key="1">
    <source>
        <dbReference type="EMBL" id="KAG0478436.1"/>
    </source>
</evidence>
<accession>A0A835V0C7</accession>
<dbReference type="Proteomes" id="UP000639772">
    <property type="component" value="Chromosome 6"/>
</dbReference>
<dbReference type="EMBL" id="JADCNM010000006">
    <property type="protein sequence ID" value="KAG0478436.1"/>
    <property type="molecule type" value="Genomic_DNA"/>
</dbReference>
<dbReference type="AlphaFoldDB" id="A0A835V0C7"/>
<reference evidence="1 2" key="1">
    <citation type="journal article" date="2020" name="Nat. Food">
        <title>A phased Vanilla planifolia genome enables genetic improvement of flavour and production.</title>
        <authorList>
            <person name="Hasing T."/>
            <person name="Tang H."/>
            <person name="Brym M."/>
            <person name="Khazi F."/>
            <person name="Huang T."/>
            <person name="Chambers A.H."/>
        </authorList>
    </citation>
    <scope>NUCLEOTIDE SEQUENCE [LARGE SCALE GENOMIC DNA]</scope>
    <source>
        <tissue evidence="1">Leaf</tissue>
    </source>
</reference>
<protein>
    <submittedName>
        <fullName evidence="1">Uncharacterized protein</fullName>
    </submittedName>
</protein>
<gene>
    <name evidence="1" type="ORF">HPP92_013155</name>
</gene>
<organism evidence="1 2">
    <name type="scientific">Vanilla planifolia</name>
    <name type="common">Vanilla</name>
    <dbReference type="NCBI Taxonomy" id="51239"/>
    <lineage>
        <taxon>Eukaryota</taxon>
        <taxon>Viridiplantae</taxon>
        <taxon>Streptophyta</taxon>
        <taxon>Embryophyta</taxon>
        <taxon>Tracheophyta</taxon>
        <taxon>Spermatophyta</taxon>
        <taxon>Magnoliopsida</taxon>
        <taxon>Liliopsida</taxon>
        <taxon>Asparagales</taxon>
        <taxon>Orchidaceae</taxon>
        <taxon>Vanilloideae</taxon>
        <taxon>Vanilleae</taxon>
        <taxon>Vanilla</taxon>
    </lineage>
</organism>
<proteinExistence type="predicted"/>